<dbReference type="InterPro" id="IPR051415">
    <property type="entry name" value="LAAT-1"/>
</dbReference>
<dbReference type="SMART" id="SM00679">
    <property type="entry name" value="CTNS"/>
    <property type="match status" value="1"/>
</dbReference>
<comment type="subcellular location">
    <subcellularLocation>
        <location evidence="1">Membrane</location>
        <topology evidence="1">Multi-pass membrane protein</topology>
    </subcellularLocation>
</comment>
<evidence type="ECO:0000256" key="4">
    <source>
        <dbReference type="ARBA" id="ARBA00023136"/>
    </source>
</evidence>
<evidence type="ECO:0000313" key="6">
    <source>
        <dbReference type="EMBL" id="AEH41547.1"/>
    </source>
</evidence>
<feature type="transmembrane region" description="Helical" evidence="5">
    <location>
        <begin position="40"/>
        <end position="58"/>
    </location>
</feature>
<dbReference type="PANTHER" id="PTHR16201">
    <property type="entry name" value="SEVEN TRANSMEMBRANE PROTEIN 1-RELATED"/>
    <property type="match status" value="1"/>
</dbReference>
<reference evidence="6" key="1">
    <citation type="journal article" date="2011" name="World J. Microbiol. Biotechnol.">
        <title>Construction and characterization of a full-length cDNA library from mycobiont of Endocarpon pusillum (lichen-forming Ascomycota).</title>
        <authorList>
            <person name="Wang Y.-Y."/>
            <person name="Zhang T."/>
            <person name="Zhou Q.-M."/>
            <person name="Wei J.-C."/>
        </authorList>
    </citation>
    <scope>NUCLEOTIDE SEQUENCE</scope>
</reference>
<feature type="transmembrane region" description="Helical" evidence="5">
    <location>
        <begin position="96"/>
        <end position="118"/>
    </location>
</feature>
<evidence type="ECO:0000256" key="3">
    <source>
        <dbReference type="ARBA" id="ARBA00022989"/>
    </source>
</evidence>
<accession>F8QX31</accession>
<feature type="transmembrane region" description="Helical" evidence="5">
    <location>
        <begin position="162"/>
        <end position="182"/>
    </location>
</feature>
<feature type="transmembrane region" description="Helical" evidence="5">
    <location>
        <begin position="188"/>
        <end position="213"/>
    </location>
</feature>
<keyword evidence="4 5" id="KW-0472">Membrane</keyword>
<evidence type="ECO:0000256" key="2">
    <source>
        <dbReference type="ARBA" id="ARBA00022692"/>
    </source>
</evidence>
<name>F8QX31_9EURO</name>
<evidence type="ECO:0000256" key="1">
    <source>
        <dbReference type="ARBA" id="ARBA00004141"/>
    </source>
</evidence>
<dbReference type="InterPro" id="IPR006603">
    <property type="entry name" value="PQ-loop_rpt"/>
</dbReference>
<keyword evidence="2 5" id="KW-0812">Transmembrane</keyword>
<protein>
    <submittedName>
        <fullName evidence="6">PQ loop repeat protein</fullName>
    </submittedName>
</protein>
<dbReference type="EMBL" id="HM193222">
    <property type="protein sequence ID" value="AEH41547.1"/>
    <property type="molecule type" value="mRNA"/>
</dbReference>
<feature type="transmembrane region" description="Helical" evidence="5">
    <location>
        <begin position="6"/>
        <end position="28"/>
    </location>
</feature>
<dbReference type="Gene3D" id="1.20.1280.290">
    <property type="match status" value="1"/>
</dbReference>
<dbReference type="Pfam" id="PF04193">
    <property type="entry name" value="PQ-loop"/>
    <property type="match status" value="2"/>
</dbReference>
<keyword evidence="3 5" id="KW-1133">Transmembrane helix</keyword>
<organism evidence="6">
    <name type="scientific">Endocarpon pusillum</name>
    <dbReference type="NCBI Taxonomy" id="364733"/>
    <lineage>
        <taxon>Eukaryota</taxon>
        <taxon>Fungi</taxon>
        <taxon>Dikarya</taxon>
        <taxon>Ascomycota</taxon>
        <taxon>Pezizomycotina</taxon>
        <taxon>Eurotiomycetes</taxon>
        <taxon>Chaetothyriomycetidae</taxon>
        <taxon>Verrucariales</taxon>
        <taxon>Verrucariaceae</taxon>
        <taxon>Endocarpon</taxon>
    </lineage>
</organism>
<dbReference type="AlphaFoldDB" id="F8QX31"/>
<evidence type="ECO:0000256" key="5">
    <source>
        <dbReference type="SAM" id="Phobius"/>
    </source>
</evidence>
<feature type="transmembrane region" description="Helical" evidence="5">
    <location>
        <begin position="130"/>
        <end position="150"/>
    </location>
</feature>
<dbReference type="PANTHER" id="PTHR16201:SF37">
    <property type="entry name" value="PQ-LOOP REPEAT-CONTAINING PROTEIN"/>
    <property type="match status" value="1"/>
</dbReference>
<sequence length="272" mass="30380">MDVPIAANVLGTLGAVCWSIQLIPQIIINYRRHSTPGLQPTMMLLWALAGIPLGVYNVVEGFNIALQIQPQILTLLSLITWAQCKYYSYEWPWQRTIGAVLPVALLMGGLEAGFVFSLKKAQEDGVEWPMTFMAVLAAVLLCAGVARHYWDIWKMRTVRGISFLFVGIDALGDLTSLISVFFQPNLDILGMVIYGFELALWIGVFACGGYYNFRPWLGNVERNRGRNREGECGEDCHEAEEARSTALQEANLERRSFAFSSTVFRTASTSIQ</sequence>
<dbReference type="GO" id="GO:0016020">
    <property type="term" value="C:membrane"/>
    <property type="evidence" value="ECO:0007669"/>
    <property type="project" value="UniProtKB-SubCell"/>
</dbReference>
<proteinExistence type="evidence at transcript level"/>